<name>A0AAU9MI54_9ASTR</name>
<keyword evidence="3" id="KW-1185">Reference proteome</keyword>
<evidence type="ECO:0000313" key="2">
    <source>
        <dbReference type="EMBL" id="CAH1427554.1"/>
    </source>
</evidence>
<proteinExistence type="predicted"/>
<accession>A0AAU9MI54</accession>
<gene>
    <name evidence="2" type="ORF">LVIROSA_LOCUS14552</name>
</gene>
<comment type="caution">
    <text evidence="2">The sequence shown here is derived from an EMBL/GenBank/DDBJ whole genome shotgun (WGS) entry which is preliminary data.</text>
</comment>
<dbReference type="EMBL" id="CAKMRJ010002223">
    <property type="protein sequence ID" value="CAH1427554.1"/>
    <property type="molecule type" value="Genomic_DNA"/>
</dbReference>
<organism evidence="2 3">
    <name type="scientific">Lactuca virosa</name>
    <dbReference type="NCBI Taxonomy" id="75947"/>
    <lineage>
        <taxon>Eukaryota</taxon>
        <taxon>Viridiplantae</taxon>
        <taxon>Streptophyta</taxon>
        <taxon>Embryophyta</taxon>
        <taxon>Tracheophyta</taxon>
        <taxon>Spermatophyta</taxon>
        <taxon>Magnoliopsida</taxon>
        <taxon>eudicotyledons</taxon>
        <taxon>Gunneridae</taxon>
        <taxon>Pentapetalae</taxon>
        <taxon>asterids</taxon>
        <taxon>campanulids</taxon>
        <taxon>Asterales</taxon>
        <taxon>Asteraceae</taxon>
        <taxon>Cichorioideae</taxon>
        <taxon>Cichorieae</taxon>
        <taxon>Lactucinae</taxon>
        <taxon>Lactuca</taxon>
    </lineage>
</organism>
<dbReference type="AlphaFoldDB" id="A0AAU9MI54"/>
<feature type="compositionally biased region" description="Acidic residues" evidence="1">
    <location>
        <begin position="43"/>
        <end position="84"/>
    </location>
</feature>
<evidence type="ECO:0000313" key="3">
    <source>
        <dbReference type="Proteomes" id="UP001157418"/>
    </source>
</evidence>
<dbReference type="Proteomes" id="UP001157418">
    <property type="component" value="Unassembled WGS sequence"/>
</dbReference>
<evidence type="ECO:0000256" key="1">
    <source>
        <dbReference type="SAM" id="MobiDB-lite"/>
    </source>
</evidence>
<feature type="compositionally biased region" description="Polar residues" evidence="1">
    <location>
        <begin position="93"/>
        <end position="111"/>
    </location>
</feature>
<reference evidence="2 3" key="1">
    <citation type="submission" date="2022-01" db="EMBL/GenBank/DDBJ databases">
        <authorList>
            <person name="Xiong W."/>
            <person name="Schranz E."/>
        </authorList>
    </citation>
    <scope>NUCLEOTIDE SEQUENCE [LARGE SCALE GENOMIC DNA]</scope>
</reference>
<feature type="region of interest" description="Disordered" evidence="1">
    <location>
        <begin position="32"/>
        <end position="119"/>
    </location>
</feature>
<sequence>MVQPPADQPMFHVLLGDPYYHEFPVAYNPIPQVEEATIQHEEIEIEEEESEEDMEEDPEEDPREQEPEEDMEEDPEEDMDENDAAEVIMITDAESSVTPPSNQNCSFTTVPSRRPKKTARISIPDWRPTTLRQNKRFSYTQKRVDQPAWESNKVNKWISEWKAA</sequence>
<protein>
    <submittedName>
        <fullName evidence="2">Uncharacterized protein</fullName>
    </submittedName>
</protein>